<dbReference type="AlphaFoldDB" id="A0A346PQB4"/>
<organism evidence="2 3">
    <name type="scientific">Natrarchaeobaculum sulfurireducens</name>
    <dbReference type="NCBI Taxonomy" id="2044521"/>
    <lineage>
        <taxon>Archaea</taxon>
        <taxon>Methanobacteriati</taxon>
        <taxon>Methanobacteriota</taxon>
        <taxon>Stenosarchaea group</taxon>
        <taxon>Halobacteria</taxon>
        <taxon>Halobacteriales</taxon>
        <taxon>Natrialbaceae</taxon>
        <taxon>Natrarchaeobaculum</taxon>
    </lineage>
</organism>
<dbReference type="KEGG" id="nag:AArcMg_1699"/>
<reference evidence="3" key="1">
    <citation type="submission" date="2018-02" db="EMBL/GenBank/DDBJ databases">
        <title>Phenotypic and genomic properties of facultatively anaerobic sulfur-reducing natronoarchaea from hypersaline soda lakes.</title>
        <authorList>
            <person name="Sorokin D.Y."/>
            <person name="Kublanov I.V."/>
            <person name="Roman P."/>
            <person name="Sinninghe Damste J.S."/>
            <person name="Golyshin P.N."/>
            <person name="Rojo D."/>
            <person name="Ciordia S."/>
            <person name="Mena M.D.C."/>
            <person name="Ferrer M."/>
            <person name="Messina E."/>
            <person name="Smedile F."/>
            <person name="La Spada G."/>
            <person name="La Cono V."/>
            <person name="Yakimov M.M."/>
        </authorList>
    </citation>
    <scope>NUCLEOTIDE SEQUENCE [LARGE SCALE GENOMIC DNA]</scope>
    <source>
        <strain evidence="3">AArc-Mg</strain>
    </source>
</reference>
<dbReference type="GeneID" id="37642181"/>
<evidence type="ECO:0000313" key="3">
    <source>
        <dbReference type="Proteomes" id="UP000258613"/>
    </source>
</evidence>
<dbReference type="RefSeq" id="WP_228443510.1">
    <property type="nucleotide sequence ID" value="NZ_CP027033.1"/>
</dbReference>
<dbReference type="SUPFAM" id="SSF52540">
    <property type="entry name" value="P-loop containing nucleoside triphosphate hydrolases"/>
    <property type="match status" value="1"/>
</dbReference>
<evidence type="ECO:0000313" key="2">
    <source>
        <dbReference type="EMBL" id="AXR81709.1"/>
    </source>
</evidence>
<accession>A0A346PQB4</accession>
<gene>
    <name evidence="2" type="ORF">AArcMg_1699</name>
</gene>
<dbReference type="Proteomes" id="UP000258613">
    <property type="component" value="Chromosome"/>
</dbReference>
<feature type="region of interest" description="Disordered" evidence="1">
    <location>
        <begin position="356"/>
        <end position="388"/>
    </location>
</feature>
<protein>
    <submittedName>
        <fullName evidence="2">Uncharacterized protein</fullName>
    </submittedName>
</protein>
<dbReference type="InterPro" id="IPR027417">
    <property type="entry name" value="P-loop_NTPase"/>
</dbReference>
<dbReference type="EMBL" id="CP027033">
    <property type="protein sequence ID" value="AXR81709.1"/>
    <property type="molecule type" value="Genomic_DNA"/>
</dbReference>
<keyword evidence="3" id="KW-1185">Reference proteome</keyword>
<name>A0A346PQB4_9EURY</name>
<feature type="compositionally biased region" description="Basic and acidic residues" evidence="1">
    <location>
        <begin position="363"/>
        <end position="380"/>
    </location>
</feature>
<evidence type="ECO:0000256" key="1">
    <source>
        <dbReference type="SAM" id="MobiDB-lite"/>
    </source>
</evidence>
<sequence>MSSGYDAADLADKIRDGDVNANIDAVLSDSKSVGNLMLAAERAGLEDDTSPLLHGLSRTSETDMLRKARQNGHVASMNAATGLSEQRIDATGYTRLVNACKPAAQQILLKGPKGSGKTVFGINIVQELWREFDEDLAIATNVRGPDEHDDVTYVDTVSGLLEWVRDTPGEKVALMDEWSTEMNAHANPGGQVRQTVSQFINALRKGQGGSTRLIIVGHEHDTDIAAILRTQSDVVITKDGKASEGMADLATVYEGWQSYVADEHWFKVRGLFDVPSSSVWGADTNYFATFDVDLDNPHQQIQKGKLIENWEDYQDDTQSDENDASSEVVCRGVKSNGDDCNALTSHESGFCRYHRGQWEDDTDPRLESTDDQREPDGDRSDQDDDATDCLHCGQDTTNRVDDEPLCQNCEVSGITPEAARVVDQMGDPLEELQSALNLDQ</sequence>
<proteinExistence type="predicted"/>